<dbReference type="FunFam" id="3.40.50.2300:FF:000001">
    <property type="entry name" value="DNA-binding response regulator PhoB"/>
    <property type="match status" value="1"/>
</dbReference>
<dbReference type="InterPro" id="IPR039420">
    <property type="entry name" value="WalR-like"/>
</dbReference>
<dbReference type="SMART" id="SM00448">
    <property type="entry name" value="REC"/>
    <property type="match status" value="1"/>
</dbReference>
<organism evidence="10 11">
    <name type="scientific">Trichormus variabilis NIES-23</name>
    <dbReference type="NCBI Taxonomy" id="1973479"/>
    <lineage>
        <taxon>Bacteria</taxon>
        <taxon>Bacillati</taxon>
        <taxon>Cyanobacteriota</taxon>
        <taxon>Cyanophyceae</taxon>
        <taxon>Nostocales</taxon>
        <taxon>Nostocaceae</taxon>
        <taxon>Trichormus</taxon>
    </lineage>
</organism>
<evidence type="ECO:0000256" key="1">
    <source>
        <dbReference type="ARBA" id="ARBA00022553"/>
    </source>
</evidence>
<dbReference type="InterPro" id="IPR011006">
    <property type="entry name" value="CheY-like_superfamily"/>
</dbReference>
<dbReference type="Proteomes" id="UP000217507">
    <property type="component" value="Chromosome"/>
</dbReference>
<dbReference type="Gene3D" id="3.40.50.2300">
    <property type="match status" value="1"/>
</dbReference>
<keyword evidence="4 7" id="KW-0238">DNA-binding</keyword>
<dbReference type="CDD" id="cd17574">
    <property type="entry name" value="REC_OmpR"/>
    <property type="match status" value="1"/>
</dbReference>
<dbReference type="SUPFAM" id="SSF52172">
    <property type="entry name" value="CheY-like"/>
    <property type="match status" value="1"/>
</dbReference>
<evidence type="ECO:0000256" key="6">
    <source>
        <dbReference type="PROSITE-ProRule" id="PRU00169"/>
    </source>
</evidence>
<dbReference type="GO" id="GO:0032993">
    <property type="term" value="C:protein-DNA complex"/>
    <property type="evidence" value="ECO:0007669"/>
    <property type="project" value="TreeGrafter"/>
</dbReference>
<evidence type="ECO:0000256" key="3">
    <source>
        <dbReference type="ARBA" id="ARBA00023015"/>
    </source>
</evidence>
<evidence type="ECO:0000256" key="5">
    <source>
        <dbReference type="ARBA" id="ARBA00023163"/>
    </source>
</evidence>
<keyword evidence="1 6" id="KW-0597">Phosphoprotein</keyword>
<keyword evidence="5" id="KW-0804">Transcription</keyword>
<dbReference type="PANTHER" id="PTHR48111">
    <property type="entry name" value="REGULATOR OF RPOS"/>
    <property type="match status" value="1"/>
</dbReference>
<accession>A0A1Z4KT68</accession>
<dbReference type="GO" id="GO:0000976">
    <property type="term" value="F:transcription cis-regulatory region binding"/>
    <property type="evidence" value="ECO:0007669"/>
    <property type="project" value="TreeGrafter"/>
</dbReference>
<feature type="DNA-binding region" description="OmpR/PhoB-type" evidence="7">
    <location>
        <begin position="126"/>
        <end position="224"/>
    </location>
</feature>
<dbReference type="Pfam" id="PF00486">
    <property type="entry name" value="Trans_reg_C"/>
    <property type="match status" value="1"/>
</dbReference>
<dbReference type="InterPro" id="IPR036388">
    <property type="entry name" value="WH-like_DNA-bd_sf"/>
</dbReference>
<feature type="modified residue" description="4-aspartylphosphate" evidence="6">
    <location>
        <position position="53"/>
    </location>
</feature>
<feature type="domain" description="OmpR/PhoB-type" evidence="9">
    <location>
        <begin position="126"/>
        <end position="224"/>
    </location>
</feature>
<dbReference type="GO" id="GO:0006355">
    <property type="term" value="P:regulation of DNA-templated transcription"/>
    <property type="evidence" value="ECO:0007669"/>
    <property type="project" value="InterPro"/>
</dbReference>
<dbReference type="AlphaFoldDB" id="A0A1Z4KT68"/>
<name>A0A1Z4KT68_ANAVA</name>
<dbReference type="PROSITE" id="PS50110">
    <property type="entry name" value="RESPONSE_REGULATORY"/>
    <property type="match status" value="1"/>
</dbReference>
<dbReference type="FunFam" id="1.10.10.10:FF:000005">
    <property type="entry name" value="Two-component system response regulator"/>
    <property type="match status" value="1"/>
</dbReference>
<sequence>MTTHILLVEDEVKLARFVELELSSEGYKVSVAHDGITGLTLARESTPDLAVLDWMLPGLSGLEICRRLRATGNSIPVILLTARDEVSDRVAGLDAGADDYVVKPFSIEELLARIRAHLRRTQETDEDLLQFEDLSLNRRTREVFRGNRAVELTAKEFDLLEYLLSYPRQVFTRDQILEKVWGYDFMGDSNIIEVYIRYLRLKLEENNEKRLVHTVRGVGYALREYPNK</sequence>
<evidence type="ECO:0000313" key="10">
    <source>
        <dbReference type="EMBL" id="BAY72167.1"/>
    </source>
</evidence>
<gene>
    <name evidence="10" type="ORF">NIES23_49910</name>
</gene>
<evidence type="ECO:0000259" key="8">
    <source>
        <dbReference type="PROSITE" id="PS50110"/>
    </source>
</evidence>
<dbReference type="SMART" id="SM00862">
    <property type="entry name" value="Trans_reg_C"/>
    <property type="match status" value="1"/>
</dbReference>
<feature type="domain" description="Response regulatory" evidence="8">
    <location>
        <begin position="4"/>
        <end position="118"/>
    </location>
</feature>
<dbReference type="GO" id="GO:0000156">
    <property type="term" value="F:phosphorelay response regulator activity"/>
    <property type="evidence" value="ECO:0007669"/>
    <property type="project" value="TreeGrafter"/>
</dbReference>
<keyword evidence="2" id="KW-0902">Two-component regulatory system</keyword>
<evidence type="ECO:0000256" key="4">
    <source>
        <dbReference type="ARBA" id="ARBA00023125"/>
    </source>
</evidence>
<dbReference type="CDD" id="cd00383">
    <property type="entry name" value="trans_reg_C"/>
    <property type="match status" value="1"/>
</dbReference>
<evidence type="ECO:0000259" key="9">
    <source>
        <dbReference type="PROSITE" id="PS51755"/>
    </source>
</evidence>
<reference evidence="10 11" key="1">
    <citation type="submission" date="2017-06" db="EMBL/GenBank/DDBJ databases">
        <title>Genome sequencing of cyanobaciteial culture collection at National Institute for Environmental Studies (NIES).</title>
        <authorList>
            <person name="Hirose Y."/>
            <person name="Shimura Y."/>
            <person name="Fujisawa T."/>
            <person name="Nakamura Y."/>
            <person name="Kawachi M."/>
        </authorList>
    </citation>
    <scope>NUCLEOTIDE SEQUENCE [LARGE SCALE GENOMIC DNA]</scope>
    <source>
        <strain evidence="10 11">NIES-23</strain>
    </source>
</reference>
<proteinExistence type="predicted"/>
<keyword evidence="3" id="KW-0805">Transcription regulation</keyword>
<protein>
    <submittedName>
        <fullName evidence="10">Two-component response regulator</fullName>
    </submittedName>
</protein>
<dbReference type="GO" id="GO:0005829">
    <property type="term" value="C:cytosol"/>
    <property type="evidence" value="ECO:0007669"/>
    <property type="project" value="TreeGrafter"/>
</dbReference>
<dbReference type="PROSITE" id="PS51755">
    <property type="entry name" value="OMPR_PHOB"/>
    <property type="match status" value="1"/>
</dbReference>
<dbReference type="InterPro" id="IPR001867">
    <property type="entry name" value="OmpR/PhoB-type_DNA-bd"/>
</dbReference>
<dbReference type="Pfam" id="PF00072">
    <property type="entry name" value="Response_reg"/>
    <property type="match status" value="1"/>
</dbReference>
<dbReference type="EMBL" id="AP018216">
    <property type="protein sequence ID" value="BAY72167.1"/>
    <property type="molecule type" value="Genomic_DNA"/>
</dbReference>
<evidence type="ECO:0000256" key="2">
    <source>
        <dbReference type="ARBA" id="ARBA00023012"/>
    </source>
</evidence>
<dbReference type="PANTHER" id="PTHR48111:SF22">
    <property type="entry name" value="REGULATOR OF RPOS"/>
    <property type="match status" value="1"/>
</dbReference>
<dbReference type="Gene3D" id="6.10.250.690">
    <property type="match status" value="1"/>
</dbReference>
<evidence type="ECO:0000313" key="11">
    <source>
        <dbReference type="Proteomes" id="UP000217507"/>
    </source>
</evidence>
<dbReference type="Gene3D" id="1.10.10.10">
    <property type="entry name" value="Winged helix-like DNA-binding domain superfamily/Winged helix DNA-binding domain"/>
    <property type="match status" value="1"/>
</dbReference>
<evidence type="ECO:0000256" key="7">
    <source>
        <dbReference type="PROSITE-ProRule" id="PRU01091"/>
    </source>
</evidence>
<dbReference type="InterPro" id="IPR001789">
    <property type="entry name" value="Sig_transdc_resp-reg_receiver"/>
</dbReference>